<dbReference type="InterPro" id="IPR020449">
    <property type="entry name" value="Tscrpt_reg_AraC-type_HTH"/>
</dbReference>
<keyword evidence="2" id="KW-0238">DNA-binding</keyword>
<evidence type="ECO:0000256" key="1">
    <source>
        <dbReference type="ARBA" id="ARBA00023015"/>
    </source>
</evidence>
<dbReference type="SUPFAM" id="SSF46689">
    <property type="entry name" value="Homeodomain-like"/>
    <property type="match status" value="2"/>
</dbReference>
<evidence type="ECO:0000313" key="6">
    <source>
        <dbReference type="Proteomes" id="UP000306509"/>
    </source>
</evidence>
<feature type="domain" description="HTH araC/xylS-type" evidence="4">
    <location>
        <begin position="180"/>
        <end position="278"/>
    </location>
</feature>
<dbReference type="GO" id="GO:0043565">
    <property type="term" value="F:sequence-specific DNA binding"/>
    <property type="evidence" value="ECO:0007669"/>
    <property type="project" value="InterPro"/>
</dbReference>
<dbReference type="STRING" id="180332.GCA_000797495_03502"/>
<dbReference type="InterPro" id="IPR018060">
    <property type="entry name" value="HTH_AraC"/>
</dbReference>
<dbReference type="Pfam" id="PF12833">
    <property type="entry name" value="HTH_18"/>
    <property type="match status" value="1"/>
</dbReference>
<comment type="caution">
    <text evidence="5">The sequence shown here is derived from an EMBL/GenBank/DDBJ whole genome shotgun (WGS) entry which is preliminary data.</text>
</comment>
<sequence>MAYQFGFYNFLFPDELQDPYISLNCMGIEQRSNTSYYYDNRERNIDSYLFQYTLKGEGVYESQGKRFSIKPGQGFFIHIPDDEKYYMPDDNENHPWEFIFLLLSGEAVSKYYELITKKAGKILELPLHNSAVQTLFDLYNQTQSGRMFHPFLASELAYRFLCRLCQSVIHNEADYSSRTQAAIKIMETQYASIQGIERIAGLLDISPNHLTREFTRETGVPPIKYLTNIRLQQAAALLLETALPIHQIAVSCGFSCGNYFTKIFHKHMNVTPQEYRREWK</sequence>
<dbReference type="PRINTS" id="PR00032">
    <property type="entry name" value="HTHARAC"/>
</dbReference>
<dbReference type="PROSITE" id="PS01124">
    <property type="entry name" value="HTH_ARAC_FAMILY_2"/>
    <property type="match status" value="1"/>
</dbReference>
<dbReference type="AlphaFoldDB" id="A0A4U8QD71"/>
<dbReference type="Gene3D" id="1.10.10.60">
    <property type="entry name" value="Homeodomain-like"/>
    <property type="match status" value="2"/>
</dbReference>
<keyword evidence="6" id="KW-1185">Reference proteome</keyword>
<dbReference type="Proteomes" id="UP000306509">
    <property type="component" value="Unassembled WGS sequence"/>
</dbReference>
<gene>
    <name evidence="5" type="primary">araC_2</name>
    <name evidence="5" type="ORF">DSM106044_00573</name>
</gene>
<accession>A0A4U8QD71</accession>
<evidence type="ECO:0000313" key="5">
    <source>
        <dbReference type="EMBL" id="TLD02514.1"/>
    </source>
</evidence>
<dbReference type="Pfam" id="PF02311">
    <property type="entry name" value="AraC_binding"/>
    <property type="match status" value="1"/>
</dbReference>
<evidence type="ECO:0000256" key="2">
    <source>
        <dbReference type="ARBA" id="ARBA00023125"/>
    </source>
</evidence>
<keyword evidence="3" id="KW-0804">Transcription</keyword>
<dbReference type="GO" id="GO:0003700">
    <property type="term" value="F:DNA-binding transcription factor activity"/>
    <property type="evidence" value="ECO:0007669"/>
    <property type="project" value="InterPro"/>
</dbReference>
<proteinExistence type="predicted"/>
<dbReference type="RefSeq" id="WP_047834725.1">
    <property type="nucleotide sequence ID" value="NZ_CAUSDN010000296.1"/>
</dbReference>
<protein>
    <submittedName>
        <fullName evidence="5">Arabinose operon regulatory protein</fullName>
    </submittedName>
</protein>
<keyword evidence="1" id="KW-0805">Transcription regulation</keyword>
<evidence type="ECO:0000259" key="4">
    <source>
        <dbReference type="PROSITE" id="PS01124"/>
    </source>
</evidence>
<reference evidence="5 6" key="1">
    <citation type="journal article" date="2019" name="Anaerobe">
        <title>Detection of Robinsoniella peoriensis in multiple bone samples of a trauma patient.</title>
        <authorList>
            <person name="Schrottner P."/>
            <person name="Hartwich K."/>
            <person name="Bunk B."/>
            <person name="Schober I."/>
            <person name="Helbig S."/>
            <person name="Rudolph W.W."/>
            <person name="Gunzer F."/>
        </authorList>
    </citation>
    <scope>NUCLEOTIDE SEQUENCE [LARGE SCALE GENOMIC DNA]</scope>
    <source>
        <strain evidence="5 6">DSM 106044</strain>
    </source>
</reference>
<name>A0A4U8QD71_9FIRM</name>
<dbReference type="Gene3D" id="2.60.120.280">
    <property type="entry name" value="Regulatory protein AraC"/>
    <property type="match status" value="1"/>
</dbReference>
<dbReference type="SUPFAM" id="SSF51215">
    <property type="entry name" value="Regulatory protein AraC"/>
    <property type="match status" value="1"/>
</dbReference>
<organism evidence="5 6">
    <name type="scientific">Robinsoniella peoriensis</name>
    <dbReference type="NCBI Taxonomy" id="180332"/>
    <lineage>
        <taxon>Bacteria</taxon>
        <taxon>Bacillati</taxon>
        <taxon>Bacillota</taxon>
        <taxon>Clostridia</taxon>
        <taxon>Lachnospirales</taxon>
        <taxon>Lachnospiraceae</taxon>
        <taxon>Robinsoniella</taxon>
    </lineage>
</organism>
<dbReference type="InterPro" id="IPR037923">
    <property type="entry name" value="HTH-like"/>
</dbReference>
<evidence type="ECO:0000256" key="3">
    <source>
        <dbReference type="ARBA" id="ARBA00023163"/>
    </source>
</evidence>
<dbReference type="EMBL" id="QGQD01000013">
    <property type="protein sequence ID" value="TLD02514.1"/>
    <property type="molecule type" value="Genomic_DNA"/>
</dbReference>
<dbReference type="InterPro" id="IPR003313">
    <property type="entry name" value="AraC-bd"/>
</dbReference>
<dbReference type="InterPro" id="IPR009057">
    <property type="entry name" value="Homeodomain-like_sf"/>
</dbReference>
<dbReference type="SMART" id="SM00342">
    <property type="entry name" value="HTH_ARAC"/>
    <property type="match status" value="1"/>
</dbReference>
<dbReference type="PANTHER" id="PTHR43280">
    <property type="entry name" value="ARAC-FAMILY TRANSCRIPTIONAL REGULATOR"/>
    <property type="match status" value="1"/>
</dbReference>
<dbReference type="PANTHER" id="PTHR43280:SF2">
    <property type="entry name" value="HTH-TYPE TRANSCRIPTIONAL REGULATOR EXSA"/>
    <property type="match status" value="1"/>
</dbReference>